<evidence type="ECO:0000313" key="7">
    <source>
        <dbReference type="EMBL" id="MBO1317554.1"/>
    </source>
</evidence>
<evidence type="ECO:0000256" key="4">
    <source>
        <dbReference type="ARBA" id="ARBA00023136"/>
    </source>
</evidence>
<dbReference type="Gene3D" id="3.30.1150.10">
    <property type="match status" value="1"/>
</dbReference>
<comment type="caution">
    <text evidence="7">The sequence shown here is derived from an EMBL/GenBank/DDBJ whole genome shotgun (WGS) entry which is preliminary data.</text>
</comment>
<keyword evidence="4" id="KW-0472">Membrane</keyword>
<keyword evidence="2" id="KW-0812">Transmembrane</keyword>
<feature type="compositionally biased region" description="Polar residues" evidence="5">
    <location>
        <begin position="222"/>
        <end position="234"/>
    </location>
</feature>
<evidence type="ECO:0000256" key="2">
    <source>
        <dbReference type="ARBA" id="ARBA00022692"/>
    </source>
</evidence>
<dbReference type="Pfam" id="PF13103">
    <property type="entry name" value="TonB_2"/>
    <property type="match status" value="1"/>
</dbReference>
<name>A0A8J7Q6F2_9BACT</name>
<proteinExistence type="predicted"/>
<organism evidence="7 8">
    <name type="scientific">Acanthopleuribacter pedis</name>
    <dbReference type="NCBI Taxonomy" id="442870"/>
    <lineage>
        <taxon>Bacteria</taxon>
        <taxon>Pseudomonadati</taxon>
        <taxon>Acidobacteriota</taxon>
        <taxon>Holophagae</taxon>
        <taxon>Acanthopleuribacterales</taxon>
        <taxon>Acanthopleuribacteraceae</taxon>
        <taxon>Acanthopleuribacter</taxon>
    </lineage>
</organism>
<evidence type="ECO:0000256" key="3">
    <source>
        <dbReference type="ARBA" id="ARBA00022989"/>
    </source>
</evidence>
<feature type="compositionally biased region" description="Acidic residues" evidence="5">
    <location>
        <begin position="98"/>
        <end position="107"/>
    </location>
</feature>
<dbReference type="Proteomes" id="UP000664417">
    <property type="component" value="Unassembled WGS sequence"/>
</dbReference>
<comment type="subcellular location">
    <subcellularLocation>
        <location evidence="1">Membrane</location>
        <topology evidence="1">Single-pass membrane protein</topology>
    </subcellularLocation>
</comment>
<keyword evidence="8" id="KW-1185">Reference proteome</keyword>
<feature type="compositionally biased region" description="Acidic residues" evidence="5">
    <location>
        <begin position="165"/>
        <end position="186"/>
    </location>
</feature>
<feature type="domain" description="TonB C-terminal" evidence="6">
    <location>
        <begin position="265"/>
        <end position="358"/>
    </location>
</feature>
<dbReference type="GO" id="GO:0016020">
    <property type="term" value="C:membrane"/>
    <property type="evidence" value="ECO:0007669"/>
    <property type="project" value="UniProtKB-SubCell"/>
</dbReference>
<dbReference type="EMBL" id="JAFREP010000003">
    <property type="protein sequence ID" value="MBO1317554.1"/>
    <property type="molecule type" value="Genomic_DNA"/>
</dbReference>
<accession>A0A8J7Q6F2</accession>
<sequence length="358" mass="39836">MSNTTSTYQFREEAKPRFTFKKAMVPSLLVLLLLFLGFEQAQPFALSKAEQARLQEEAEELSREMTFRFVDAPADPLPENPEARFFSDANRELKSQETPEEEPDSDDPASTGNSFELEQAAQPSPQSQPTPPTPASPNAVAAATQPPLPEPEPEPAQETTAQEEGRDEQENELPDEPVEVEGESEAFDQGQVPTAPGAPKPYRPLSKQERQEIREKAKREMSLQSALSRQQTATPAGGNRYHNPRGRSTPKLGFSIDTAGHDLGPYLRTLTQLVRSNWRVPTIAQFEVSGVTVIGFKLHKDGRITDAVVLKQSEHQPLDVSALNAITNTYKAPPLPDHIDEPYIPIKFAFYFNMRPAY</sequence>
<dbReference type="RefSeq" id="WP_207856844.1">
    <property type="nucleotide sequence ID" value="NZ_JAFREP010000003.1"/>
</dbReference>
<dbReference type="InterPro" id="IPR037682">
    <property type="entry name" value="TonB_C"/>
</dbReference>
<evidence type="ECO:0000256" key="1">
    <source>
        <dbReference type="ARBA" id="ARBA00004167"/>
    </source>
</evidence>
<feature type="region of interest" description="Disordered" evidence="5">
    <location>
        <begin position="92"/>
        <end position="256"/>
    </location>
</feature>
<feature type="compositionally biased region" description="Basic and acidic residues" evidence="5">
    <location>
        <begin position="206"/>
        <end position="221"/>
    </location>
</feature>
<reference evidence="7" key="1">
    <citation type="submission" date="2021-03" db="EMBL/GenBank/DDBJ databases">
        <authorList>
            <person name="Wang G."/>
        </authorList>
    </citation>
    <scope>NUCLEOTIDE SEQUENCE</scope>
    <source>
        <strain evidence="7">KCTC 12899</strain>
    </source>
</reference>
<dbReference type="GO" id="GO:0055085">
    <property type="term" value="P:transmembrane transport"/>
    <property type="evidence" value="ECO:0007669"/>
    <property type="project" value="InterPro"/>
</dbReference>
<dbReference type="SUPFAM" id="SSF74653">
    <property type="entry name" value="TolA/TonB C-terminal domain"/>
    <property type="match status" value="1"/>
</dbReference>
<dbReference type="InterPro" id="IPR006260">
    <property type="entry name" value="TonB/TolA_C"/>
</dbReference>
<feature type="compositionally biased region" description="Pro residues" evidence="5">
    <location>
        <begin position="126"/>
        <end position="135"/>
    </location>
</feature>
<dbReference type="NCBIfam" id="TIGR01352">
    <property type="entry name" value="tonB_Cterm"/>
    <property type="match status" value="1"/>
</dbReference>
<dbReference type="AlphaFoldDB" id="A0A8J7Q6F2"/>
<evidence type="ECO:0000259" key="6">
    <source>
        <dbReference type="PROSITE" id="PS52015"/>
    </source>
</evidence>
<dbReference type="PROSITE" id="PS52015">
    <property type="entry name" value="TONB_CTD"/>
    <property type="match status" value="1"/>
</dbReference>
<evidence type="ECO:0000313" key="8">
    <source>
        <dbReference type="Proteomes" id="UP000664417"/>
    </source>
</evidence>
<gene>
    <name evidence="7" type="ORF">J3U88_03710</name>
</gene>
<keyword evidence="3" id="KW-1133">Transmembrane helix</keyword>
<feature type="compositionally biased region" description="Low complexity" evidence="5">
    <location>
        <begin position="136"/>
        <end position="145"/>
    </location>
</feature>
<evidence type="ECO:0000256" key="5">
    <source>
        <dbReference type="SAM" id="MobiDB-lite"/>
    </source>
</evidence>
<protein>
    <submittedName>
        <fullName evidence="7">TonB family protein</fullName>
    </submittedName>
</protein>